<organism evidence="3">
    <name type="scientific">Lamprotornis superbus</name>
    <dbReference type="NCBI Taxonomy" id="245042"/>
    <lineage>
        <taxon>Eukaryota</taxon>
        <taxon>Metazoa</taxon>
        <taxon>Chordata</taxon>
        <taxon>Craniata</taxon>
        <taxon>Vertebrata</taxon>
        <taxon>Euteleostomi</taxon>
        <taxon>Archelosauria</taxon>
        <taxon>Archosauria</taxon>
        <taxon>Dinosauria</taxon>
        <taxon>Saurischia</taxon>
        <taxon>Theropoda</taxon>
        <taxon>Coelurosauria</taxon>
        <taxon>Aves</taxon>
        <taxon>Neognathae</taxon>
        <taxon>Neoaves</taxon>
        <taxon>Telluraves</taxon>
        <taxon>Australaves</taxon>
        <taxon>Passeriformes</taxon>
        <taxon>Sturnidae</taxon>
        <taxon>Lamprotornis</taxon>
    </lineage>
</organism>
<accession>A0A835NWW3</accession>
<protein>
    <submittedName>
        <fullName evidence="3">MutS protein 4</fullName>
    </submittedName>
</protein>
<evidence type="ECO:0000313" key="4">
    <source>
        <dbReference type="EMBL" id="KAI1240358.1"/>
    </source>
</evidence>
<dbReference type="SUPFAM" id="SSF52540">
    <property type="entry name" value="P-loop containing nucleoside triphosphate hydrolases"/>
    <property type="match status" value="1"/>
</dbReference>
<reference evidence="4 5" key="2">
    <citation type="journal article" date="2021" name="J. Hered.">
        <title>Feather Gene Expression Elucidates the Developmental Basis of Plumage Iridescence in African Starlings.</title>
        <authorList>
            <person name="Rubenstein D.R."/>
            <person name="Corvelo A."/>
            <person name="MacManes M.D."/>
            <person name="Maia R."/>
            <person name="Narzisi G."/>
            <person name="Rousaki A."/>
            <person name="Vandenabeele P."/>
            <person name="Shawkey M.D."/>
            <person name="Solomon J."/>
        </authorList>
    </citation>
    <scope>NUCLEOTIDE SEQUENCE [LARGE SCALE GENOMIC DNA]</scope>
    <source>
        <strain evidence="4">SS15</strain>
    </source>
</reference>
<comment type="similarity">
    <text evidence="1">Belongs to the DNA mismatch repair MutS family.</text>
</comment>
<dbReference type="Pfam" id="PF05192">
    <property type="entry name" value="MutS_III"/>
    <property type="match status" value="1"/>
</dbReference>
<dbReference type="GO" id="GO:0007131">
    <property type="term" value="P:reciprocal meiotic recombination"/>
    <property type="evidence" value="ECO:0007669"/>
    <property type="project" value="TreeGrafter"/>
</dbReference>
<dbReference type="GO" id="GO:0005524">
    <property type="term" value="F:ATP binding"/>
    <property type="evidence" value="ECO:0007669"/>
    <property type="project" value="InterPro"/>
</dbReference>
<evidence type="ECO:0000313" key="3">
    <source>
        <dbReference type="EMBL" id="KAG0123670.1"/>
    </source>
</evidence>
<name>A0A835NWW3_9PASS</name>
<sequence length="429" mass="49208">VTTKLKILTALEIMMSNTACDAGNITKSFTMITEHFKRKYFNEMKGLEYMEQFCASEFSTIFMEVQSKLRSNILEPLVDAETINTRLDRVQELLQDEELFLVFKQLSQNSWVQNNYFEFWYRFQSRIHLKVASLVCNTATRILGLMLQVKMVKYYASNEWYKFGMTLGKMTTVIEDDPRSTRGCVSMRPQECYSVKPHINEFLDIAHRTYMGIVDDIAAAKAESYFRIMYQLLNEICEHIYCLCRLSHTVSVLDMLLSSAQACILSHDVHPEFTNTLAIKQGWHPILEKIAMEKPVSNNKYLTEGHNFVIITGPNMSGKLTCLKQIVLMSQQSIVVFELQSRFLPELAFTHFLELYIPTIPKCNMTESCRSVLPTIMHNFGCKGNDKSHCEINFGTELTAVSSEIGSDCQKFSTGPWQFVGTLGSPEEN</sequence>
<dbReference type="GO" id="GO:0140664">
    <property type="term" value="F:ATP-dependent DNA damage sensor activity"/>
    <property type="evidence" value="ECO:0007669"/>
    <property type="project" value="InterPro"/>
</dbReference>
<dbReference type="Gene3D" id="3.40.50.300">
    <property type="entry name" value="P-loop containing nucleotide triphosphate hydrolases"/>
    <property type="match status" value="1"/>
</dbReference>
<reference evidence="4" key="3">
    <citation type="submission" date="2022-01" db="EMBL/GenBank/DDBJ databases">
        <authorList>
            <person name="Rubenstein D.R."/>
        </authorList>
    </citation>
    <scope>NUCLEOTIDE SEQUENCE</scope>
    <source>
        <strain evidence="4">SS15</strain>
        <tissue evidence="4">Liver</tissue>
    </source>
</reference>
<dbReference type="InterPro" id="IPR036187">
    <property type="entry name" value="DNA_mismatch_repair_MutS_sf"/>
</dbReference>
<evidence type="ECO:0000256" key="1">
    <source>
        <dbReference type="ARBA" id="ARBA00006271"/>
    </source>
</evidence>
<dbReference type="Proteomes" id="UP000618051">
    <property type="component" value="Unassembled WGS sequence"/>
</dbReference>
<dbReference type="PANTHER" id="PTHR11361:SF21">
    <property type="entry name" value="MUTS PROTEIN HOMOLOG 4"/>
    <property type="match status" value="1"/>
</dbReference>
<dbReference type="OrthoDB" id="276261at2759"/>
<dbReference type="SUPFAM" id="SSF48334">
    <property type="entry name" value="DNA repair protein MutS, domain III"/>
    <property type="match status" value="1"/>
</dbReference>
<feature type="domain" description="DNA mismatch repair protein MutS core" evidence="2">
    <location>
        <begin position="68"/>
        <end position="260"/>
    </location>
</feature>
<dbReference type="GO" id="GO:0006298">
    <property type="term" value="P:mismatch repair"/>
    <property type="evidence" value="ECO:0007669"/>
    <property type="project" value="InterPro"/>
</dbReference>
<feature type="non-terminal residue" evidence="3">
    <location>
        <position position="429"/>
    </location>
</feature>
<dbReference type="AlphaFoldDB" id="A0A835NWW3"/>
<evidence type="ECO:0000259" key="2">
    <source>
        <dbReference type="Pfam" id="PF05192"/>
    </source>
</evidence>
<dbReference type="EMBL" id="JADDUC010000027">
    <property type="protein sequence ID" value="KAG0123670.1"/>
    <property type="molecule type" value="Genomic_DNA"/>
</dbReference>
<comment type="caution">
    <text evidence="3">The sequence shown here is derived from an EMBL/GenBank/DDBJ whole genome shotgun (WGS) entry which is preliminary data.</text>
</comment>
<dbReference type="Gene3D" id="1.10.1420.10">
    <property type="match status" value="1"/>
</dbReference>
<dbReference type="InterPro" id="IPR045076">
    <property type="entry name" value="MutS"/>
</dbReference>
<reference evidence="3" key="1">
    <citation type="submission" date="2020-10" db="EMBL/GenBank/DDBJ databases">
        <title>Feather gene expression reveals the developmental basis of iridescence in African starlings.</title>
        <authorList>
            <person name="Rubenstein D.R."/>
        </authorList>
    </citation>
    <scope>NUCLEOTIDE SEQUENCE</scope>
    <source>
        <strain evidence="3">SS15</strain>
        <tissue evidence="3">Liver</tissue>
    </source>
</reference>
<dbReference type="InterPro" id="IPR027417">
    <property type="entry name" value="P-loop_NTPase"/>
</dbReference>
<dbReference type="GO" id="GO:0030983">
    <property type="term" value="F:mismatched DNA binding"/>
    <property type="evidence" value="ECO:0007669"/>
    <property type="project" value="InterPro"/>
</dbReference>
<proteinExistence type="inferred from homology"/>
<dbReference type="InterPro" id="IPR007696">
    <property type="entry name" value="DNA_mismatch_repair_MutS_core"/>
</dbReference>
<dbReference type="GO" id="GO:0005634">
    <property type="term" value="C:nucleus"/>
    <property type="evidence" value="ECO:0007669"/>
    <property type="project" value="TreeGrafter"/>
</dbReference>
<feature type="non-terminal residue" evidence="3">
    <location>
        <position position="1"/>
    </location>
</feature>
<dbReference type="PANTHER" id="PTHR11361">
    <property type="entry name" value="DNA MISMATCH REPAIR PROTEIN MUTS FAMILY MEMBER"/>
    <property type="match status" value="1"/>
</dbReference>
<gene>
    <name evidence="4" type="ORF">IHE44_0008775</name>
    <name evidence="3" type="ORF">IHE44_007144</name>
</gene>
<keyword evidence="5" id="KW-1185">Reference proteome</keyword>
<evidence type="ECO:0000313" key="5">
    <source>
        <dbReference type="Proteomes" id="UP000618051"/>
    </source>
</evidence>
<dbReference type="EMBL" id="JADDUC020000003">
    <property type="protein sequence ID" value="KAI1240358.1"/>
    <property type="molecule type" value="Genomic_DNA"/>
</dbReference>